<sequence length="116" mass="12744">MVGSKIVDGLFVSKYGGMTGTYDIVVTMEGYLKLGTGHYYLSNSAPEVMLAGTIEMYKGKVKDITNLSGHYLPNAEQTKNYIRILNDLGARLSGATLSIYKVEGNKKVLESREKID</sequence>
<evidence type="ECO:0000313" key="1">
    <source>
        <dbReference type="EMBL" id="TWF32650.1"/>
    </source>
</evidence>
<dbReference type="Proteomes" id="UP000320811">
    <property type="component" value="Unassembled WGS sequence"/>
</dbReference>
<name>A0A561P3F0_9BACT</name>
<reference evidence="1 2" key="1">
    <citation type="submission" date="2019-06" db="EMBL/GenBank/DDBJ databases">
        <title>Sorghum-associated microbial communities from plants grown in Nebraska, USA.</title>
        <authorList>
            <person name="Schachtman D."/>
        </authorList>
    </citation>
    <scope>NUCLEOTIDE SEQUENCE [LARGE SCALE GENOMIC DNA]</scope>
    <source>
        <strain evidence="1 2">1209</strain>
    </source>
</reference>
<comment type="caution">
    <text evidence="1">The sequence shown here is derived from an EMBL/GenBank/DDBJ whole genome shotgun (WGS) entry which is preliminary data.</text>
</comment>
<proteinExistence type="predicted"/>
<evidence type="ECO:0000313" key="2">
    <source>
        <dbReference type="Proteomes" id="UP000320811"/>
    </source>
</evidence>
<protein>
    <submittedName>
        <fullName evidence="1">Uncharacterized protein</fullName>
    </submittedName>
</protein>
<gene>
    <name evidence="1" type="ORF">FHW36_11427</name>
</gene>
<keyword evidence="2" id="KW-1185">Reference proteome</keyword>
<organism evidence="1 2">
    <name type="scientific">Chitinophaga polysaccharea</name>
    <dbReference type="NCBI Taxonomy" id="1293035"/>
    <lineage>
        <taxon>Bacteria</taxon>
        <taxon>Pseudomonadati</taxon>
        <taxon>Bacteroidota</taxon>
        <taxon>Chitinophagia</taxon>
        <taxon>Chitinophagales</taxon>
        <taxon>Chitinophagaceae</taxon>
        <taxon>Chitinophaga</taxon>
    </lineage>
</organism>
<dbReference type="EMBL" id="VIWO01000014">
    <property type="protein sequence ID" value="TWF32650.1"/>
    <property type="molecule type" value="Genomic_DNA"/>
</dbReference>
<dbReference type="AlphaFoldDB" id="A0A561P3F0"/>
<accession>A0A561P3F0</accession>